<dbReference type="InterPro" id="IPR050682">
    <property type="entry name" value="ModA/WtpA"/>
</dbReference>
<evidence type="ECO:0000256" key="2">
    <source>
        <dbReference type="SAM" id="SignalP"/>
    </source>
</evidence>
<comment type="similarity">
    <text evidence="1">Belongs to the bacterial solute-binding protein 1 family. WtpA subfamily.</text>
</comment>
<evidence type="ECO:0000256" key="1">
    <source>
        <dbReference type="ARBA" id="ARBA00009438"/>
    </source>
</evidence>
<keyword evidence="4" id="KW-1185">Reference proteome</keyword>
<dbReference type="Gene3D" id="3.40.190.10">
    <property type="entry name" value="Periplasmic binding protein-like II"/>
    <property type="match status" value="2"/>
</dbReference>
<dbReference type="GO" id="GO:0015689">
    <property type="term" value="P:molybdate ion transport"/>
    <property type="evidence" value="ECO:0007669"/>
    <property type="project" value="TreeGrafter"/>
</dbReference>
<accession>A0A1H9E929</accession>
<dbReference type="Proteomes" id="UP000199647">
    <property type="component" value="Unassembled WGS sequence"/>
</dbReference>
<organism evidence="3 4">
    <name type="scientific">Faunimonas pinastri</name>
    <dbReference type="NCBI Taxonomy" id="1855383"/>
    <lineage>
        <taxon>Bacteria</taxon>
        <taxon>Pseudomonadati</taxon>
        <taxon>Pseudomonadota</taxon>
        <taxon>Alphaproteobacteria</taxon>
        <taxon>Hyphomicrobiales</taxon>
        <taxon>Afifellaceae</taxon>
        <taxon>Faunimonas</taxon>
    </lineage>
</organism>
<dbReference type="PANTHER" id="PTHR30632">
    <property type="entry name" value="MOLYBDATE-BINDING PERIPLASMIC PROTEIN"/>
    <property type="match status" value="1"/>
</dbReference>
<proteinExistence type="inferred from homology"/>
<dbReference type="Pfam" id="PF13531">
    <property type="entry name" value="SBP_bac_11"/>
    <property type="match status" value="1"/>
</dbReference>
<reference evidence="3 4" key="1">
    <citation type="submission" date="2016-10" db="EMBL/GenBank/DDBJ databases">
        <authorList>
            <person name="de Groot N.N."/>
        </authorList>
    </citation>
    <scope>NUCLEOTIDE SEQUENCE [LARGE SCALE GENOMIC DNA]</scope>
    <source>
        <strain evidence="3 4">A52C2</strain>
    </source>
</reference>
<dbReference type="RefSeq" id="WP_238858181.1">
    <property type="nucleotide sequence ID" value="NZ_FOFG01000003.1"/>
</dbReference>
<gene>
    <name evidence="3" type="ORF">SAMN05216548_103105</name>
</gene>
<dbReference type="PANTHER" id="PTHR30632:SF16">
    <property type="entry name" value="MOLYBDATE_TUNGSTATE-BINDING PROTEIN WTPA"/>
    <property type="match status" value="1"/>
</dbReference>
<feature type="chain" id="PRO_5011738049" evidence="2">
    <location>
        <begin position="23"/>
        <end position="303"/>
    </location>
</feature>
<sequence length="303" mass="32779">MRKIATLFGALGLALAAGTAHASGTLTVAYAGSMGVVMDKFLGPSFAKAHGDEYRGIGQGAYGLARLIAAKQVQADVFISINPGPMRILQQAGLVDEAYPVASTAMVIAYNPKSKFAPRFEAAKSGKGDWWKVLESPDLKFGRTDPATDPQGQNIIFTLLLAQRYYNQPDLSSKIIGDIVNKQQIFAEPSAFARLEAGQIDASSGYEAATISAKLPYVKLPDEINLSNPDLAAEWYDKVQFSLKDKDGKDKVLKPEPMVYYAAVVKGAQNPTEAKAFVDYLQQPEGQKLLRDHGYNEPKGGKM</sequence>
<protein>
    <submittedName>
        <fullName evidence="3">Molybdate/tungstate transport system substrate-binding protein</fullName>
    </submittedName>
</protein>
<feature type="signal peptide" evidence="2">
    <location>
        <begin position="1"/>
        <end position="22"/>
    </location>
</feature>
<dbReference type="SUPFAM" id="SSF53850">
    <property type="entry name" value="Periplasmic binding protein-like II"/>
    <property type="match status" value="1"/>
</dbReference>
<evidence type="ECO:0000313" key="4">
    <source>
        <dbReference type="Proteomes" id="UP000199647"/>
    </source>
</evidence>
<dbReference type="STRING" id="1855383.SAMN05216548_103105"/>
<keyword evidence="2" id="KW-0732">Signal</keyword>
<dbReference type="AlphaFoldDB" id="A0A1H9E929"/>
<name>A0A1H9E929_9HYPH</name>
<dbReference type="CDD" id="cd13540">
    <property type="entry name" value="PBP2_ModA_WtpA"/>
    <property type="match status" value="1"/>
</dbReference>
<dbReference type="GO" id="GO:0030973">
    <property type="term" value="F:molybdate ion binding"/>
    <property type="evidence" value="ECO:0007669"/>
    <property type="project" value="TreeGrafter"/>
</dbReference>
<evidence type="ECO:0000313" key="3">
    <source>
        <dbReference type="EMBL" id="SEQ22210.1"/>
    </source>
</evidence>
<dbReference type="EMBL" id="FOFG01000003">
    <property type="protein sequence ID" value="SEQ22210.1"/>
    <property type="molecule type" value="Genomic_DNA"/>
</dbReference>